<evidence type="ECO:0000313" key="2">
    <source>
        <dbReference type="EMBL" id="RJT89008.1"/>
    </source>
</evidence>
<gene>
    <name evidence="2" type="ORF">D6T64_08585</name>
</gene>
<keyword evidence="1" id="KW-0472">Membrane</keyword>
<protein>
    <submittedName>
        <fullName evidence="2">Uncharacterized protein</fullName>
    </submittedName>
</protein>
<dbReference type="Proteomes" id="UP000272015">
    <property type="component" value="Unassembled WGS sequence"/>
</dbReference>
<feature type="transmembrane region" description="Helical" evidence="1">
    <location>
        <begin position="69"/>
        <end position="91"/>
    </location>
</feature>
<reference evidence="2 3" key="1">
    <citation type="submission" date="2018-09" db="EMBL/GenBank/DDBJ databases">
        <title>Novel species of Cryobacterium.</title>
        <authorList>
            <person name="Liu Q."/>
            <person name="Xin Y.-H."/>
        </authorList>
    </citation>
    <scope>NUCLEOTIDE SEQUENCE [LARGE SCALE GENOMIC DNA]</scope>
    <source>
        <strain evidence="2 3">Hh39</strain>
    </source>
</reference>
<dbReference type="EMBL" id="QZVS01000078">
    <property type="protein sequence ID" value="RJT89008.1"/>
    <property type="molecule type" value="Genomic_DNA"/>
</dbReference>
<keyword evidence="1" id="KW-1133">Transmembrane helix</keyword>
<evidence type="ECO:0000256" key="1">
    <source>
        <dbReference type="SAM" id="Phobius"/>
    </source>
</evidence>
<dbReference type="RefSeq" id="WP_119974230.1">
    <property type="nucleotide sequence ID" value="NZ_JBHSQA010000016.1"/>
</dbReference>
<accession>A0A3A5MPD4</accession>
<dbReference type="OrthoDB" id="5019730at2"/>
<feature type="transmembrane region" description="Helical" evidence="1">
    <location>
        <begin position="36"/>
        <end position="57"/>
    </location>
</feature>
<name>A0A3A5MPD4_9MICO</name>
<keyword evidence="3" id="KW-1185">Reference proteome</keyword>
<sequence>MDLPGPGWPFEPSDAARARGRNTWAFTGLMFSAGSLLLNPFGIVGLIGIVFSALGLARSHQLEGMAYRVTGRGQSLIGLGIGLAETVYFAYRLGEYLS</sequence>
<comment type="caution">
    <text evidence="2">The sequence shown here is derived from an EMBL/GenBank/DDBJ whole genome shotgun (WGS) entry which is preliminary data.</text>
</comment>
<evidence type="ECO:0000313" key="3">
    <source>
        <dbReference type="Proteomes" id="UP000272015"/>
    </source>
</evidence>
<proteinExistence type="predicted"/>
<organism evidence="2 3">
    <name type="scientific">Cryobacterium melibiosiphilum</name>
    <dbReference type="NCBI Taxonomy" id="995039"/>
    <lineage>
        <taxon>Bacteria</taxon>
        <taxon>Bacillati</taxon>
        <taxon>Actinomycetota</taxon>
        <taxon>Actinomycetes</taxon>
        <taxon>Micrococcales</taxon>
        <taxon>Microbacteriaceae</taxon>
        <taxon>Cryobacterium</taxon>
    </lineage>
</organism>
<keyword evidence="1" id="KW-0812">Transmembrane</keyword>
<dbReference type="AlphaFoldDB" id="A0A3A5MPD4"/>